<evidence type="ECO:0000313" key="2">
    <source>
        <dbReference type="EMBL" id="SMF05187.1"/>
    </source>
</evidence>
<evidence type="ECO:0000313" key="3">
    <source>
        <dbReference type="Proteomes" id="UP000192903"/>
    </source>
</evidence>
<keyword evidence="3" id="KW-1185">Reference proteome</keyword>
<feature type="compositionally biased region" description="Basic and acidic residues" evidence="1">
    <location>
        <begin position="53"/>
        <end position="67"/>
    </location>
</feature>
<dbReference type="RefSeq" id="WP_143531476.1">
    <property type="nucleotide sequence ID" value="NZ_FXAF01000002.1"/>
</dbReference>
<feature type="compositionally biased region" description="Basic and acidic residues" evidence="1">
    <location>
        <begin position="36"/>
        <end position="45"/>
    </location>
</feature>
<accession>A0A1X7CY83</accession>
<dbReference type="AlphaFoldDB" id="A0A1X7CY83"/>
<evidence type="ECO:0000256" key="1">
    <source>
        <dbReference type="SAM" id="MobiDB-lite"/>
    </source>
</evidence>
<gene>
    <name evidence="2" type="ORF">SAMN02982989_4750</name>
</gene>
<protein>
    <submittedName>
        <fullName evidence="2">Uncharacterized protein</fullName>
    </submittedName>
</protein>
<feature type="compositionally biased region" description="Low complexity" evidence="1">
    <location>
        <begin position="11"/>
        <end position="32"/>
    </location>
</feature>
<reference evidence="3" key="1">
    <citation type="submission" date="2017-04" db="EMBL/GenBank/DDBJ databases">
        <authorList>
            <person name="Varghese N."/>
            <person name="Submissions S."/>
        </authorList>
    </citation>
    <scope>NUCLEOTIDE SEQUENCE [LARGE SCALE GENOMIC DNA]</scope>
    <source>
        <strain evidence="3">B4P</strain>
    </source>
</reference>
<dbReference type="OrthoDB" id="8367071at2"/>
<dbReference type="EMBL" id="FXAF01000002">
    <property type="protein sequence ID" value="SMF05187.1"/>
    <property type="molecule type" value="Genomic_DNA"/>
</dbReference>
<feature type="region of interest" description="Disordered" evidence="1">
    <location>
        <begin position="1"/>
        <end position="67"/>
    </location>
</feature>
<sequence>MEIGGIGRNYPARPARADSASASTDAASAADAQKNPVEEQYDRLTHGLTTLKKTTDEADEEAKARAGKKLEEAKEQLKFLQRWNFDPETVARQAALLGVVVAGAAREFTEALTEDGATFPSSTENRQALADEAPQAGAEGMSNEEKPYSQAERAYMDVMDDGGSSDEKPTLSAGDIRTAAEFSAVARQIKALLEEAARKLRDDRNAGATTNAQGLDAAVNALAGTVSSMPAVSITV</sequence>
<proteinExistence type="predicted"/>
<dbReference type="STRING" id="464029.SAMN02982989_4750"/>
<name>A0A1X7CY83_9HYPH</name>
<dbReference type="Proteomes" id="UP000192903">
    <property type="component" value="Unassembled WGS sequence"/>
</dbReference>
<organism evidence="2 3">
    <name type="scientific">Xaviernesmea oryzae</name>
    <dbReference type="NCBI Taxonomy" id="464029"/>
    <lineage>
        <taxon>Bacteria</taxon>
        <taxon>Pseudomonadati</taxon>
        <taxon>Pseudomonadota</taxon>
        <taxon>Alphaproteobacteria</taxon>
        <taxon>Hyphomicrobiales</taxon>
        <taxon>Rhizobiaceae</taxon>
        <taxon>Rhizobium/Agrobacterium group</taxon>
        <taxon>Xaviernesmea</taxon>
    </lineage>
</organism>